<feature type="domain" description="VOC" evidence="1">
    <location>
        <begin position="3"/>
        <end position="120"/>
    </location>
</feature>
<dbReference type="CDD" id="cd06587">
    <property type="entry name" value="VOC"/>
    <property type="match status" value="1"/>
</dbReference>
<dbReference type="EMBL" id="JACHOU010000014">
    <property type="protein sequence ID" value="MBB6356543.1"/>
    <property type="molecule type" value="Genomic_DNA"/>
</dbReference>
<dbReference type="InterPro" id="IPR037523">
    <property type="entry name" value="VOC_core"/>
</dbReference>
<dbReference type="GO" id="GO:0016829">
    <property type="term" value="F:lyase activity"/>
    <property type="evidence" value="ECO:0007669"/>
    <property type="project" value="UniProtKB-KW"/>
</dbReference>
<dbReference type="PROSITE" id="PS51819">
    <property type="entry name" value="VOC"/>
    <property type="match status" value="1"/>
</dbReference>
<proteinExistence type="predicted"/>
<evidence type="ECO:0000313" key="3">
    <source>
        <dbReference type="Proteomes" id="UP000536262"/>
    </source>
</evidence>
<dbReference type="InterPro" id="IPR029068">
    <property type="entry name" value="Glyas_Bleomycin-R_OHBP_Dase"/>
</dbReference>
<keyword evidence="2" id="KW-0223">Dioxygenase</keyword>
<dbReference type="GO" id="GO:0051213">
    <property type="term" value="F:dioxygenase activity"/>
    <property type="evidence" value="ECO:0007669"/>
    <property type="project" value="UniProtKB-KW"/>
</dbReference>
<keyword evidence="2" id="KW-0456">Lyase</keyword>
<reference evidence="2 3" key="1">
    <citation type="submission" date="2020-08" db="EMBL/GenBank/DDBJ databases">
        <title>Genomic Encyclopedia of Type Strains, Phase IV (KMG-IV): sequencing the most valuable type-strain genomes for metagenomic binning, comparative biology and taxonomic classification.</title>
        <authorList>
            <person name="Goeker M."/>
        </authorList>
    </citation>
    <scope>NUCLEOTIDE SEQUENCE [LARGE SCALE GENOMIC DNA]</scope>
    <source>
        <strain evidence="2 3">DSM 7051</strain>
    </source>
</reference>
<keyword evidence="2" id="KW-0560">Oxidoreductase</keyword>
<sequence>MFTLDHLHCWNREPEAAAQAYVDMFGAERLSSSITANGLRVVIRLAGQLIYVEQAPEGETEPDRNGLEHLALATDTFDTDIDDLRRKGARFLVEPKQARPGVRIAFVEVPDRGRVEIVEQARLA</sequence>
<dbReference type="Gene3D" id="3.10.180.10">
    <property type="entry name" value="2,3-Dihydroxybiphenyl 1,2-Dioxygenase, domain 1"/>
    <property type="match status" value="1"/>
</dbReference>
<accession>A0A7X0FBM7</accession>
<dbReference type="AlphaFoldDB" id="A0A7X0FBM7"/>
<comment type="caution">
    <text evidence="2">The sequence shown here is derived from an EMBL/GenBank/DDBJ whole genome shotgun (WGS) entry which is preliminary data.</text>
</comment>
<dbReference type="SUPFAM" id="SSF54593">
    <property type="entry name" value="Glyoxalase/Bleomycin resistance protein/Dihydroxybiphenyl dioxygenase"/>
    <property type="match status" value="1"/>
</dbReference>
<evidence type="ECO:0000259" key="1">
    <source>
        <dbReference type="PROSITE" id="PS51819"/>
    </source>
</evidence>
<keyword evidence="3" id="KW-1185">Reference proteome</keyword>
<organism evidence="2 3">
    <name type="scientific">Aminobacter aganoensis</name>
    <dbReference type="NCBI Taxonomy" id="83264"/>
    <lineage>
        <taxon>Bacteria</taxon>
        <taxon>Pseudomonadati</taxon>
        <taxon>Pseudomonadota</taxon>
        <taxon>Alphaproteobacteria</taxon>
        <taxon>Hyphomicrobiales</taxon>
        <taxon>Phyllobacteriaceae</taxon>
        <taxon>Aminobacter</taxon>
    </lineage>
</organism>
<dbReference type="Pfam" id="PF13669">
    <property type="entry name" value="Glyoxalase_4"/>
    <property type="match status" value="1"/>
</dbReference>
<dbReference type="Proteomes" id="UP000536262">
    <property type="component" value="Unassembled WGS sequence"/>
</dbReference>
<evidence type="ECO:0000313" key="2">
    <source>
        <dbReference type="EMBL" id="MBB6356543.1"/>
    </source>
</evidence>
<name>A0A7X0FBM7_9HYPH</name>
<gene>
    <name evidence="2" type="ORF">GGR00_004355</name>
</gene>
<dbReference type="RefSeq" id="WP_184701022.1">
    <property type="nucleotide sequence ID" value="NZ_BAABEG010000002.1"/>
</dbReference>
<protein>
    <submittedName>
        <fullName evidence="2">Catechol 2,3-dioxygenase-like lactoylglutathione lyase family enzyme</fullName>
    </submittedName>
</protein>